<protein>
    <recommendedName>
        <fullName evidence="14">ATP-dependent helicase ATRX</fullName>
    </recommendedName>
</protein>
<evidence type="ECO:0000259" key="17">
    <source>
        <dbReference type="PROSITE" id="PS51194"/>
    </source>
</evidence>
<feature type="region of interest" description="Disordered" evidence="15">
    <location>
        <begin position="1"/>
        <end position="41"/>
    </location>
</feature>
<feature type="domain" description="Helicase ATP-binding" evidence="16">
    <location>
        <begin position="767"/>
        <end position="907"/>
    </location>
</feature>
<dbReference type="GO" id="GO:0008270">
    <property type="term" value="F:zinc ion binding"/>
    <property type="evidence" value="ECO:0007669"/>
    <property type="project" value="UniProtKB-KW"/>
</dbReference>
<dbReference type="OrthoDB" id="2020972at2759"/>
<dbReference type="Pfam" id="PF00271">
    <property type="entry name" value="Helicase_C"/>
    <property type="match status" value="1"/>
</dbReference>
<dbReference type="Pfam" id="PF00176">
    <property type="entry name" value="SNF2-rel_dom"/>
    <property type="match status" value="2"/>
</dbReference>
<evidence type="ECO:0000256" key="13">
    <source>
        <dbReference type="ARBA" id="ARBA00023242"/>
    </source>
</evidence>
<evidence type="ECO:0000259" key="16">
    <source>
        <dbReference type="PROSITE" id="PS51192"/>
    </source>
</evidence>
<evidence type="ECO:0000256" key="12">
    <source>
        <dbReference type="ARBA" id="ARBA00023125"/>
    </source>
</evidence>
<keyword evidence="6" id="KW-0863">Zinc-finger</keyword>
<dbReference type="Proteomes" id="UP000886885">
    <property type="component" value="Chromosome 19A"/>
</dbReference>
<dbReference type="GO" id="GO:0016887">
    <property type="term" value="F:ATP hydrolysis activity"/>
    <property type="evidence" value="ECO:0007669"/>
    <property type="project" value="InterPro"/>
</dbReference>
<comment type="similarity">
    <text evidence="3">Belongs to the SNF2/RAD54 helicase family.</text>
</comment>
<feature type="compositionally biased region" description="Polar residues" evidence="15">
    <location>
        <begin position="2290"/>
        <end position="2305"/>
    </location>
</feature>
<sequence>MEEKNEEVEDIDSASSDSFIGDDENDEPSTSGQDDGTRIQVPLTDQEVEELVAEFLEVESKAAEAQEALEKESLAKVESDVREELAQSLQGDDLEAAVEDEMTTFREEWENVLDELETESYHLLIHGHDINCVAIIQGKGNHCFVGGADEKKLLVCESPLSFLKTLNLATCQKSSFPENLQVNGSSLGTKGNMGAGKEQLDGSGIELPSLYKWIESQAPNGCCTEAWKRRAHWVGSQVTKETIDSVADAEKYLQIHRPTRRRHGKLLEEGASGFLQKKLSMDGSEAIVENGEVDWVSMKKLFSTSSGEDVASFGSKHWASVYLANTPQEAALMGLKFPGVNEVEEIEDIDEDSIDPFIAEAVANEKELVLSEEQRKSYRKVKEEDDAKIDQKLQLHLKQRRQRKRCKQGVSSVIQEMGRNMDEPLSLDDDYNEVTCQDLKKDKLSGDLVMEHSTGKSNSVFPESALPDATEPRRSKRPNESEDLSINDKKIRTVNIDSDDEADILEDKSVHNIKVEDQSTVQENTGDPTTDCNPSQGSNEKFLCTACDKVAVEAHSHPLLKVIVCKDCKFLMEEKMHAKDPDCSECYCGWCGRNIELVSCKSCRTLFCTACIKRNIGEEFLPKVPASGWQCCCCSPSLLQMFTLQLEKAVGSGDTMITSSDSDSESSDTDGGVTIRSKRKKKKKIRRIIDDAELGEETKRKIAIEKERQERLKSLKVQFSDKSKMINPASCSGNLTEGASVEVLGDATTGGRDKIFVGKYYTVNWKARSGDKGLGCILAHMMGLGKTFQFRERRAELLAKWRAKGGVFLIGYSAFRNLTLGKECEGTKLAREICNALQGNLCLNLLLSLMDLIYLFCDEAHIIKNTRADTTQALKLVKCQRRIALTGSPLQNNLMEYYCFQNPIENGQHTNSMVDDVKIMNQRSHILYEQLKGFVQRMDMSVVKKDLPPKTVFVVAVKLSPLQRKLYKRFLDVHGFTNGRASNEKMRKSFFAGYQALAQVPLTDQEVEELVAEFLEVESKAAEAQEALEKESLAKVESDVREELAQSLQGDDLEAAVEDEMTTFREEWENVLDELETESYHLLEQLDGSGIELPKPYKWIESQAPNGCCTEAWKRRAHWVGSQVTKETIDSVADAEKYLKSIGLLDGLVGHMSCGFGLSVTVEEIEDIDEDSIDPFIAEAVANEKELVLSEEQRKSYRKVKEEDDAKIDQKLQLHLKQRRQRKRCKQGVSSVIQEMGRNMDEPLSLDDDYNEVTCQDLKKDKLSGDLVMEHSTGKSNSVFPESALPDATEPRRSKRPNESEDLSINDKKIRTVNIDSDDEADILEDKSVHNIKVEDQSTVQENTGDPTTDCNPSQGSNEKFLCTACDKVAVEAHSHPLLKVIVCKDCKFLMEEKMHAKDPDCSECYCGWCGRNIELVSCKSCRTLFCTACIKRNIGEEFLPKVPASGWQCCCCSPSLLQMFTLQLEKAVGSGDTMITSSDSDSESSDTDGGVTIRSKRKKKKKIRRIIDDAELGEETKRKIAIEKERQERLKSLKVQFSDKSKMINPASCSGNLTEGASVEVLGDATTGYIVNVVREKGEEAVRIPPSISSKLKAHQVAGIRFLWENIIQSIGKARSGDKGLGCILAHMMGLGKTFQVIAFLYTAMRSVDLGLRTVLIVTPVNVLHNWRKEFMKWTPSEVKPLRVFMLEDVSRERRAELLAKWRAKGGVFLIGYSAFRNLTLGKNVKEPKLAREICNALQDGPDILVCDEAHIIKNTRADTTQALKLVKCQRRIALTGSPLQNNLMEYYCMVDFVREGFLGSSHEFRNRFQNPIENGQHTNSMVDDVKIMNQRSHILYEQLKGFVQRMDMSVVKKDLPPKTVFVVAVKLSPLQRKLYKRFLDVHGFTNGRASNEKMRKSFFAGYQALAQIWNHPGILQLRKGRDYIGREDNVENVLPDDCSSDENVDYNTIVGEKSRNQNDFVQGKSDDGFFQKDWWNDLLHENNYKVIDYSGKMVLLLDILVMSSNVGDKTLVFSQSIPTLDLIELYLSRLTRHGKKGKFWRKGKDWYRLDGRTESSERQRLVERFNDPENKRVKCTLISTRAGSLGINLYAANRVVIVDGSWNPTYDLQAIYRAWRYGQTKPVFAYRLMAHGTMEEKIYKRQVTKEGLAARVVDRQQVYRTMSREEMLHLFEFGDDEKSDTLNDIGQEYRHADTRNVTCQTVNSLKENIPCSHGSCSSDKIMESLLDKHRQRWIFDYHEHETLLQENEEEKLTKEEQDMAWEVYKRSLEWEEVQRVSLDDSTFERKPQMSNGASSALDTSSIPVPSMAPPASEASNVAPSKSILRSRVVQRKCTNLSHLLTLRSQGTKAGCTTVCGECAQEISWEDLNREGKAAR</sequence>
<dbReference type="InterPro" id="IPR001650">
    <property type="entry name" value="Helicase_C-like"/>
</dbReference>
<dbReference type="SMART" id="SM00487">
    <property type="entry name" value="DEXDc"/>
    <property type="match status" value="1"/>
</dbReference>
<feature type="domain" description="PHD-type" evidence="18">
    <location>
        <begin position="1351"/>
        <end position="1481"/>
    </location>
</feature>
<feature type="domain" description="PHD-type" evidence="18">
    <location>
        <begin position="532"/>
        <end position="662"/>
    </location>
</feature>
<dbReference type="InterPro" id="IPR000330">
    <property type="entry name" value="SNF2_N"/>
</dbReference>
<feature type="compositionally biased region" description="Basic and acidic residues" evidence="15">
    <location>
        <begin position="470"/>
        <end position="486"/>
    </location>
</feature>
<dbReference type="CDD" id="cd11726">
    <property type="entry name" value="ADDz_ATRX"/>
    <property type="match status" value="2"/>
</dbReference>
<comment type="caution">
    <text evidence="19">The sequence shown here is derived from an EMBL/GenBank/DDBJ whole genome shotgun (WGS) entry which is preliminary data.</text>
</comment>
<reference evidence="19" key="1">
    <citation type="journal article" date="2020" name="bioRxiv">
        <title>Hybrid origin of Populus tomentosa Carr. identified through genome sequencing and phylogenomic analysis.</title>
        <authorList>
            <person name="An X."/>
            <person name="Gao K."/>
            <person name="Chen Z."/>
            <person name="Li J."/>
            <person name="Yang X."/>
            <person name="Yang X."/>
            <person name="Zhou J."/>
            <person name="Guo T."/>
            <person name="Zhao T."/>
            <person name="Huang S."/>
            <person name="Miao D."/>
            <person name="Khan W.U."/>
            <person name="Rao P."/>
            <person name="Ye M."/>
            <person name="Lei B."/>
            <person name="Liao W."/>
            <person name="Wang J."/>
            <person name="Ji L."/>
            <person name="Li Y."/>
            <person name="Guo B."/>
            <person name="Mustafa N.S."/>
            <person name="Li S."/>
            <person name="Yun Q."/>
            <person name="Keller S.R."/>
            <person name="Mao J."/>
            <person name="Zhang R."/>
            <person name="Strauss S.H."/>
        </authorList>
    </citation>
    <scope>NUCLEOTIDE SEQUENCE</scope>
    <source>
        <strain evidence="19">GM15</strain>
        <tissue evidence="19">Leaf</tissue>
    </source>
</reference>
<evidence type="ECO:0000259" key="18">
    <source>
        <dbReference type="PROSITE" id="PS51533"/>
    </source>
</evidence>
<evidence type="ECO:0000313" key="19">
    <source>
        <dbReference type="EMBL" id="KAG6738370.1"/>
    </source>
</evidence>
<keyword evidence="11" id="KW-0158">Chromosome</keyword>
<dbReference type="PROSITE" id="PS51533">
    <property type="entry name" value="ADD"/>
    <property type="match status" value="2"/>
</dbReference>
<keyword evidence="4" id="KW-0479">Metal-binding</keyword>
<gene>
    <name evidence="19" type="ORF">POTOM_057985</name>
</gene>
<evidence type="ECO:0000256" key="3">
    <source>
        <dbReference type="ARBA" id="ARBA00007025"/>
    </source>
</evidence>
<evidence type="ECO:0000256" key="14">
    <source>
        <dbReference type="ARBA" id="ARBA00031106"/>
    </source>
</evidence>
<evidence type="ECO:0000256" key="1">
    <source>
        <dbReference type="ARBA" id="ARBA00004123"/>
    </source>
</evidence>
<keyword evidence="20" id="KW-1185">Reference proteome</keyword>
<dbReference type="PROSITE" id="PS51194">
    <property type="entry name" value="HELICASE_CTER"/>
    <property type="match status" value="1"/>
</dbReference>
<dbReference type="GO" id="GO:0005634">
    <property type="term" value="C:nucleus"/>
    <property type="evidence" value="ECO:0007669"/>
    <property type="project" value="UniProtKB-SubCell"/>
</dbReference>
<dbReference type="PANTHER" id="PTHR45797:SF1">
    <property type="entry name" value="HELICASE ARIP4"/>
    <property type="match status" value="1"/>
</dbReference>
<evidence type="ECO:0000256" key="10">
    <source>
        <dbReference type="ARBA" id="ARBA00022840"/>
    </source>
</evidence>
<dbReference type="InterPro" id="IPR049730">
    <property type="entry name" value="SNF2/RAD54-like_C"/>
</dbReference>
<evidence type="ECO:0000256" key="6">
    <source>
        <dbReference type="ARBA" id="ARBA00022771"/>
    </source>
</evidence>
<proteinExistence type="inferred from homology"/>
<feature type="region of interest" description="Disordered" evidence="15">
    <location>
        <begin position="1474"/>
        <end position="1497"/>
    </location>
</feature>
<feature type="compositionally biased region" description="Acidic residues" evidence="15">
    <location>
        <begin position="1"/>
        <end position="12"/>
    </location>
</feature>
<dbReference type="SMART" id="SM00490">
    <property type="entry name" value="HELICc"/>
    <property type="match status" value="1"/>
</dbReference>
<feature type="domain" description="Helicase C-terminal" evidence="17">
    <location>
        <begin position="1997"/>
        <end position="2168"/>
    </location>
</feature>
<keyword evidence="9" id="KW-0862">Zinc</keyword>
<dbReference type="GO" id="GO:0005524">
    <property type="term" value="F:ATP binding"/>
    <property type="evidence" value="ECO:0007669"/>
    <property type="project" value="UniProtKB-KW"/>
</dbReference>
<feature type="domain" description="Helicase ATP-binding" evidence="16">
    <location>
        <begin position="1615"/>
        <end position="1798"/>
    </location>
</feature>
<accession>A0A8X7Y394</accession>
<evidence type="ECO:0000256" key="9">
    <source>
        <dbReference type="ARBA" id="ARBA00022833"/>
    </source>
</evidence>
<keyword evidence="5" id="KW-0547">Nucleotide-binding</keyword>
<keyword evidence="13" id="KW-0539">Nucleus</keyword>
<keyword evidence="11" id="KW-0779">Telomere</keyword>
<dbReference type="InterPro" id="IPR025766">
    <property type="entry name" value="ADD"/>
</dbReference>
<dbReference type="InterPro" id="IPR014001">
    <property type="entry name" value="Helicase_ATP-bd"/>
</dbReference>
<keyword evidence="10" id="KW-0067">ATP-binding</keyword>
<keyword evidence="12" id="KW-0238">DNA-binding</keyword>
<dbReference type="GO" id="GO:0003677">
    <property type="term" value="F:DNA binding"/>
    <property type="evidence" value="ECO:0007669"/>
    <property type="project" value="UniProtKB-KW"/>
</dbReference>
<evidence type="ECO:0000256" key="5">
    <source>
        <dbReference type="ARBA" id="ARBA00022741"/>
    </source>
</evidence>
<keyword evidence="8" id="KW-0347">Helicase</keyword>
<comment type="subcellular location">
    <subcellularLocation>
        <location evidence="2">Chromosome</location>
        <location evidence="2">Telomere</location>
    </subcellularLocation>
    <subcellularLocation>
        <location evidence="1">Nucleus</location>
    </subcellularLocation>
</comment>
<keyword evidence="7" id="KW-0378">Hydrolase</keyword>
<evidence type="ECO:0000256" key="11">
    <source>
        <dbReference type="ARBA" id="ARBA00022895"/>
    </source>
</evidence>
<feature type="region of interest" description="Disordered" evidence="15">
    <location>
        <begin position="452"/>
        <end position="486"/>
    </location>
</feature>
<name>A0A8X7Y394_POPTO</name>
<dbReference type="PROSITE" id="PS51192">
    <property type="entry name" value="HELICASE_ATP_BIND_1"/>
    <property type="match status" value="2"/>
</dbReference>
<evidence type="ECO:0000256" key="8">
    <source>
        <dbReference type="ARBA" id="ARBA00022806"/>
    </source>
</evidence>
<evidence type="ECO:0000256" key="7">
    <source>
        <dbReference type="ARBA" id="ARBA00022801"/>
    </source>
</evidence>
<dbReference type="GO" id="GO:0004386">
    <property type="term" value="F:helicase activity"/>
    <property type="evidence" value="ECO:0007669"/>
    <property type="project" value="UniProtKB-KW"/>
</dbReference>
<feature type="compositionally biased region" description="Basic and acidic residues" evidence="15">
    <location>
        <begin position="1289"/>
        <end position="1304"/>
    </location>
</feature>
<feature type="region of interest" description="Disordered" evidence="15">
    <location>
        <begin position="655"/>
        <end position="678"/>
    </location>
</feature>
<dbReference type="PANTHER" id="PTHR45797">
    <property type="entry name" value="RAD54-LIKE"/>
    <property type="match status" value="1"/>
</dbReference>
<dbReference type="GO" id="GO:0000781">
    <property type="term" value="C:chromosome, telomeric region"/>
    <property type="evidence" value="ECO:0007669"/>
    <property type="project" value="UniProtKB-SubCell"/>
</dbReference>
<dbReference type="EMBL" id="JAAWWB010000037">
    <property type="protein sequence ID" value="KAG6738370.1"/>
    <property type="molecule type" value="Genomic_DNA"/>
</dbReference>
<evidence type="ECO:0000256" key="2">
    <source>
        <dbReference type="ARBA" id="ARBA00004574"/>
    </source>
</evidence>
<evidence type="ECO:0000256" key="15">
    <source>
        <dbReference type="SAM" id="MobiDB-lite"/>
    </source>
</evidence>
<dbReference type="InterPro" id="IPR044574">
    <property type="entry name" value="ARIP4-like"/>
</dbReference>
<feature type="region of interest" description="Disordered" evidence="15">
    <location>
        <begin position="2283"/>
        <end position="2321"/>
    </location>
</feature>
<organism evidence="19 20">
    <name type="scientific">Populus tomentosa</name>
    <name type="common">Chinese white poplar</name>
    <dbReference type="NCBI Taxonomy" id="118781"/>
    <lineage>
        <taxon>Eukaryota</taxon>
        <taxon>Viridiplantae</taxon>
        <taxon>Streptophyta</taxon>
        <taxon>Embryophyta</taxon>
        <taxon>Tracheophyta</taxon>
        <taxon>Spermatophyta</taxon>
        <taxon>Magnoliopsida</taxon>
        <taxon>eudicotyledons</taxon>
        <taxon>Gunneridae</taxon>
        <taxon>Pentapetalae</taxon>
        <taxon>rosids</taxon>
        <taxon>fabids</taxon>
        <taxon>Malpighiales</taxon>
        <taxon>Salicaceae</taxon>
        <taxon>Saliceae</taxon>
        <taxon>Populus</taxon>
    </lineage>
</organism>
<dbReference type="CDD" id="cd18793">
    <property type="entry name" value="SF2_C_SNF"/>
    <property type="match status" value="1"/>
</dbReference>
<evidence type="ECO:0000313" key="20">
    <source>
        <dbReference type="Proteomes" id="UP000886885"/>
    </source>
</evidence>
<evidence type="ECO:0000256" key="4">
    <source>
        <dbReference type="ARBA" id="ARBA00022723"/>
    </source>
</evidence>
<feature type="region of interest" description="Disordered" evidence="15">
    <location>
        <begin position="1271"/>
        <end position="1304"/>
    </location>
</feature>